<dbReference type="InterPro" id="IPR003593">
    <property type="entry name" value="AAA+_ATPase"/>
</dbReference>
<keyword evidence="6" id="KW-0472">Membrane</keyword>
<keyword evidence="3" id="KW-0547">Nucleotide-binding</keyword>
<dbReference type="GO" id="GO:0008643">
    <property type="term" value="P:carbohydrate transport"/>
    <property type="evidence" value="ECO:0007669"/>
    <property type="project" value="InterPro"/>
</dbReference>
<evidence type="ECO:0000256" key="6">
    <source>
        <dbReference type="ARBA" id="ARBA00023136"/>
    </source>
</evidence>
<dbReference type="InterPro" id="IPR047641">
    <property type="entry name" value="ABC_transpr_MalK/UgpC-like"/>
</dbReference>
<dbReference type="RefSeq" id="WP_180500427.1">
    <property type="nucleotide sequence ID" value="NZ_CAIJCS010000022.1"/>
</dbReference>
<dbReference type="Proteomes" id="UP000586454">
    <property type="component" value="Unassembled WGS sequence"/>
</dbReference>
<dbReference type="InterPro" id="IPR003439">
    <property type="entry name" value="ABC_transporter-like_ATP-bd"/>
</dbReference>
<evidence type="ECO:0000256" key="2">
    <source>
        <dbReference type="ARBA" id="ARBA00022475"/>
    </source>
</evidence>
<evidence type="ECO:0000259" key="7">
    <source>
        <dbReference type="PROSITE" id="PS50893"/>
    </source>
</evidence>
<evidence type="ECO:0000256" key="5">
    <source>
        <dbReference type="ARBA" id="ARBA00022967"/>
    </source>
</evidence>
<dbReference type="PANTHER" id="PTHR43875:SF15">
    <property type="entry name" value="TREHALOSE IMPORT ATP-BINDING PROTEIN SUGC"/>
    <property type="match status" value="1"/>
</dbReference>
<dbReference type="Pfam" id="PF00005">
    <property type="entry name" value="ABC_tran"/>
    <property type="match status" value="1"/>
</dbReference>
<keyword evidence="1" id="KW-0813">Transport</keyword>
<comment type="caution">
    <text evidence="8">The sequence shown here is derived from an EMBL/GenBank/DDBJ whole genome shotgun (WGS) entry which is preliminary data.</text>
</comment>
<dbReference type="PANTHER" id="PTHR43875">
    <property type="entry name" value="MALTODEXTRIN IMPORT ATP-BINDING PROTEIN MSMX"/>
    <property type="match status" value="1"/>
</dbReference>
<dbReference type="Gene3D" id="2.40.50.100">
    <property type="match status" value="1"/>
</dbReference>
<dbReference type="Gene3D" id="3.40.50.300">
    <property type="entry name" value="P-loop containing nucleotide triphosphate hydrolases"/>
    <property type="match status" value="1"/>
</dbReference>
<dbReference type="InterPro" id="IPR017871">
    <property type="entry name" value="ABC_transporter-like_CS"/>
</dbReference>
<keyword evidence="2" id="KW-1003">Cell membrane</keyword>
<dbReference type="InterPro" id="IPR012340">
    <property type="entry name" value="NA-bd_OB-fold"/>
</dbReference>
<evidence type="ECO:0000256" key="4">
    <source>
        <dbReference type="ARBA" id="ARBA00022840"/>
    </source>
</evidence>
<keyword evidence="4 8" id="KW-0067">ATP-binding</keyword>
<keyword evidence="5" id="KW-1278">Translocase</keyword>
<dbReference type="EMBL" id="CAIJCS010000022">
    <property type="protein sequence ID" value="CAC9933957.1"/>
    <property type="molecule type" value="Genomic_DNA"/>
</dbReference>
<dbReference type="GO" id="GO:0016887">
    <property type="term" value="F:ATP hydrolysis activity"/>
    <property type="evidence" value="ECO:0007669"/>
    <property type="project" value="InterPro"/>
</dbReference>
<dbReference type="InterPro" id="IPR027417">
    <property type="entry name" value="P-loop_NTPase"/>
</dbReference>
<accession>A0A6V6Y632</accession>
<keyword evidence="9" id="KW-1185">Reference proteome</keyword>
<dbReference type="Gene3D" id="2.40.50.140">
    <property type="entry name" value="Nucleic acid-binding proteins"/>
    <property type="match status" value="1"/>
</dbReference>
<evidence type="ECO:0000313" key="8">
    <source>
        <dbReference type="EMBL" id="CAC9933957.1"/>
    </source>
</evidence>
<dbReference type="FunFam" id="3.40.50.300:FF:000042">
    <property type="entry name" value="Maltose/maltodextrin ABC transporter, ATP-binding protein"/>
    <property type="match status" value="1"/>
</dbReference>
<sequence>MSGIEIKNLSKTYDGKQYVLEDFNLTIDDGDFLVLLGPSGCGKSTLLRLIAGLEDLQKGEILIGNTRVNDTPPKDRDIAMVFQNYALYPHMSVYQNLAIPLTLKKTPQETVDAKVNEIAGILGIQDLLDRKPRQLSGGQMQRVALGRAMVRNPQVYLMDEPLSNLDAKLRMQTRTEIIKLHKRLGITTVYVTHDQIEAMTMATRIVLMNKGEIMQSGTPGELYKKPQNLFTASFIGSPEINLVPTEIKDKNFTLFGRSFSVNYHDGKAVAGIRAEDVAIVEGDEFIVDIIENLGSEQLITLKYMAGPEQVLVVKSPSHIHYELGEKVNIEFSKESLHLFDGTTEERIAE</sequence>
<dbReference type="PROSITE" id="PS00211">
    <property type="entry name" value="ABC_TRANSPORTER_1"/>
    <property type="match status" value="1"/>
</dbReference>
<dbReference type="NCBIfam" id="NF008653">
    <property type="entry name" value="PRK11650.1"/>
    <property type="match status" value="1"/>
</dbReference>
<dbReference type="GO" id="GO:0055052">
    <property type="term" value="C:ATP-binding cassette (ABC) transporter complex, substrate-binding subunit-containing"/>
    <property type="evidence" value="ECO:0007669"/>
    <property type="project" value="TreeGrafter"/>
</dbReference>
<dbReference type="InterPro" id="IPR015855">
    <property type="entry name" value="ABC_transpr_MalK-like"/>
</dbReference>
<dbReference type="Pfam" id="PF08402">
    <property type="entry name" value="TOBE_2"/>
    <property type="match status" value="1"/>
</dbReference>
<dbReference type="GO" id="GO:0140359">
    <property type="term" value="F:ABC-type transporter activity"/>
    <property type="evidence" value="ECO:0007669"/>
    <property type="project" value="InterPro"/>
</dbReference>
<dbReference type="PROSITE" id="PS50893">
    <property type="entry name" value="ABC_TRANSPORTER_2"/>
    <property type="match status" value="1"/>
</dbReference>
<dbReference type="InterPro" id="IPR008995">
    <property type="entry name" value="Mo/tungstate-bd_C_term_dom"/>
</dbReference>
<reference evidence="8 9" key="1">
    <citation type="submission" date="2020-06" db="EMBL/GenBank/DDBJ databases">
        <authorList>
            <person name="Criscuolo A."/>
        </authorList>
    </citation>
    <scope>NUCLEOTIDE SEQUENCE [LARGE SCALE GENOMIC DNA]</scope>
    <source>
        <strain evidence="8">1804121828</strain>
    </source>
</reference>
<name>A0A6V6Y632_9FIRM</name>
<protein>
    <submittedName>
        <fullName evidence="8">Putative spermidine/putrescine ABC transporter, ATP-binding protein PotA</fullName>
    </submittedName>
</protein>
<dbReference type="AlphaFoldDB" id="A0A6V6Y632"/>
<proteinExistence type="predicted"/>
<feature type="domain" description="ABC transporter" evidence="7">
    <location>
        <begin position="4"/>
        <end position="235"/>
    </location>
</feature>
<evidence type="ECO:0000313" key="9">
    <source>
        <dbReference type="Proteomes" id="UP000586454"/>
    </source>
</evidence>
<gene>
    <name evidence="8" type="ORF">PEPNEM18_01318</name>
</gene>
<organism evidence="8 9">
    <name type="scientific">Aedoeadaptatus nemausensis</name>
    <dbReference type="NCBI Taxonomy" id="2582829"/>
    <lineage>
        <taxon>Bacteria</taxon>
        <taxon>Bacillati</taxon>
        <taxon>Bacillota</taxon>
        <taxon>Tissierellia</taxon>
        <taxon>Tissierellales</taxon>
        <taxon>Peptoniphilaceae</taxon>
        <taxon>Aedoeadaptatus</taxon>
    </lineage>
</organism>
<evidence type="ECO:0000256" key="1">
    <source>
        <dbReference type="ARBA" id="ARBA00022448"/>
    </source>
</evidence>
<dbReference type="SMART" id="SM00382">
    <property type="entry name" value="AAA"/>
    <property type="match status" value="1"/>
</dbReference>
<dbReference type="CDD" id="cd03301">
    <property type="entry name" value="ABC_MalK_N"/>
    <property type="match status" value="1"/>
</dbReference>
<evidence type="ECO:0000256" key="3">
    <source>
        <dbReference type="ARBA" id="ARBA00022741"/>
    </source>
</evidence>
<dbReference type="InterPro" id="IPR013611">
    <property type="entry name" value="Transp-assoc_OB_typ2"/>
</dbReference>
<dbReference type="SUPFAM" id="SSF50331">
    <property type="entry name" value="MOP-like"/>
    <property type="match status" value="1"/>
</dbReference>
<dbReference type="GO" id="GO:0005524">
    <property type="term" value="F:ATP binding"/>
    <property type="evidence" value="ECO:0007669"/>
    <property type="project" value="UniProtKB-KW"/>
</dbReference>
<dbReference type="SUPFAM" id="SSF52540">
    <property type="entry name" value="P-loop containing nucleoside triphosphate hydrolases"/>
    <property type="match status" value="1"/>
</dbReference>